<gene>
    <name evidence="1" type="ORF">SAMN05216386_3018</name>
</gene>
<feature type="non-terminal residue" evidence="1">
    <location>
        <position position="38"/>
    </location>
</feature>
<dbReference type="AlphaFoldDB" id="A0A1I5FH24"/>
<dbReference type="EMBL" id="FOVJ01000014">
    <property type="protein sequence ID" value="SFO23040.1"/>
    <property type="molecule type" value="Genomic_DNA"/>
</dbReference>
<name>A0A1I5FH24_9PROT</name>
<dbReference type="Proteomes" id="UP000183107">
    <property type="component" value="Unassembled WGS sequence"/>
</dbReference>
<keyword evidence="2" id="KW-1185">Reference proteome</keyword>
<sequence length="38" mass="4129">MGMVTIALYSGLGMAAADPHQLNLPEPQTIIARQIYDQ</sequence>
<reference evidence="2" key="1">
    <citation type="submission" date="2016-10" db="EMBL/GenBank/DDBJ databases">
        <authorList>
            <person name="Varghese N."/>
        </authorList>
    </citation>
    <scope>NUCLEOTIDE SEQUENCE [LARGE SCALE GENOMIC DNA]</scope>
    <source>
        <strain evidence="2">Nsp8</strain>
    </source>
</reference>
<protein>
    <submittedName>
        <fullName evidence="1">Cytochrome c oxidase subunit 2</fullName>
    </submittedName>
</protein>
<organism evidence="1 2">
    <name type="scientific">Nitrosospira briensis</name>
    <dbReference type="NCBI Taxonomy" id="35799"/>
    <lineage>
        <taxon>Bacteria</taxon>
        <taxon>Pseudomonadati</taxon>
        <taxon>Pseudomonadota</taxon>
        <taxon>Betaproteobacteria</taxon>
        <taxon>Nitrosomonadales</taxon>
        <taxon>Nitrosomonadaceae</taxon>
        <taxon>Nitrosospira</taxon>
    </lineage>
</organism>
<evidence type="ECO:0000313" key="2">
    <source>
        <dbReference type="Proteomes" id="UP000183107"/>
    </source>
</evidence>
<accession>A0A1I5FH24</accession>
<evidence type="ECO:0000313" key="1">
    <source>
        <dbReference type="EMBL" id="SFO23040.1"/>
    </source>
</evidence>
<proteinExistence type="predicted"/>